<sequence length="214" mass="24647">MSFQNVIIGFSLLFLFGFFSGLILGRFRRYAVENGGEALVRQALVRYCIGGEAHLLSNVTLKLEDWTTTQVDHVLVSRKGIFVIETKHYKGWIFGAAKSKVWTQTIYKEKHKFQNPIHQNYKHVKAVEKLLDFLEPSSIHNIVVFSGEAVFKTQKPNNVFYLKELISAIDGYPDDVLSLNRVQFCVGRLEYQRMALTSETDIEHKANLTRRFGR</sequence>
<keyword evidence="1" id="KW-1133">Transmembrane helix</keyword>
<dbReference type="RefSeq" id="WP_343990289.1">
    <property type="nucleotide sequence ID" value="NZ_BAAAFM010000008.1"/>
</dbReference>
<organism evidence="3 4">
    <name type="scientific">Kangiella japonica</name>
    <dbReference type="NCBI Taxonomy" id="647384"/>
    <lineage>
        <taxon>Bacteria</taxon>
        <taxon>Pseudomonadati</taxon>
        <taxon>Pseudomonadota</taxon>
        <taxon>Gammaproteobacteria</taxon>
        <taxon>Kangiellales</taxon>
        <taxon>Kangiellaceae</taxon>
        <taxon>Kangiella</taxon>
    </lineage>
</organism>
<dbReference type="Proteomes" id="UP001501221">
    <property type="component" value="Unassembled WGS sequence"/>
</dbReference>
<dbReference type="PROSITE" id="PS50965">
    <property type="entry name" value="NERD"/>
    <property type="match status" value="1"/>
</dbReference>
<feature type="transmembrane region" description="Helical" evidence="1">
    <location>
        <begin position="6"/>
        <end position="24"/>
    </location>
</feature>
<evidence type="ECO:0000313" key="4">
    <source>
        <dbReference type="Proteomes" id="UP001501221"/>
    </source>
</evidence>
<comment type="caution">
    <text evidence="3">The sequence shown here is derived from an EMBL/GenBank/DDBJ whole genome shotgun (WGS) entry which is preliminary data.</text>
</comment>
<keyword evidence="4" id="KW-1185">Reference proteome</keyword>
<dbReference type="Pfam" id="PF08378">
    <property type="entry name" value="NERD"/>
    <property type="match status" value="1"/>
</dbReference>
<name>A0ABN0T790_9GAMM</name>
<feature type="domain" description="NERD" evidence="2">
    <location>
        <begin position="32"/>
        <end position="150"/>
    </location>
</feature>
<gene>
    <name evidence="3" type="ORF">GCM10009123_21740</name>
</gene>
<proteinExistence type="predicted"/>
<reference evidence="3 4" key="1">
    <citation type="journal article" date="2019" name="Int. J. Syst. Evol. Microbiol.">
        <title>The Global Catalogue of Microorganisms (GCM) 10K type strain sequencing project: providing services to taxonomists for standard genome sequencing and annotation.</title>
        <authorList>
            <consortium name="The Broad Institute Genomics Platform"/>
            <consortium name="The Broad Institute Genome Sequencing Center for Infectious Disease"/>
            <person name="Wu L."/>
            <person name="Ma J."/>
        </authorList>
    </citation>
    <scope>NUCLEOTIDE SEQUENCE [LARGE SCALE GENOMIC DNA]</scope>
    <source>
        <strain evidence="3 4">JCM 16211</strain>
    </source>
</reference>
<dbReference type="EMBL" id="BAAAFM010000008">
    <property type="protein sequence ID" value="GAA0214198.1"/>
    <property type="molecule type" value="Genomic_DNA"/>
</dbReference>
<accession>A0ABN0T790</accession>
<evidence type="ECO:0000313" key="3">
    <source>
        <dbReference type="EMBL" id="GAA0214198.1"/>
    </source>
</evidence>
<evidence type="ECO:0000259" key="2">
    <source>
        <dbReference type="PROSITE" id="PS50965"/>
    </source>
</evidence>
<keyword evidence="1" id="KW-0812">Transmembrane</keyword>
<protein>
    <recommendedName>
        <fullName evidence="2">NERD domain-containing protein</fullName>
    </recommendedName>
</protein>
<keyword evidence="1" id="KW-0472">Membrane</keyword>
<evidence type="ECO:0000256" key="1">
    <source>
        <dbReference type="SAM" id="Phobius"/>
    </source>
</evidence>
<dbReference type="InterPro" id="IPR011528">
    <property type="entry name" value="NERD"/>
</dbReference>